<organism evidence="2 3">
    <name type="scientific">Folsomia candida</name>
    <name type="common">Springtail</name>
    <dbReference type="NCBI Taxonomy" id="158441"/>
    <lineage>
        <taxon>Eukaryota</taxon>
        <taxon>Metazoa</taxon>
        <taxon>Ecdysozoa</taxon>
        <taxon>Arthropoda</taxon>
        <taxon>Hexapoda</taxon>
        <taxon>Collembola</taxon>
        <taxon>Entomobryomorpha</taxon>
        <taxon>Isotomoidea</taxon>
        <taxon>Isotomidae</taxon>
        <taxon>Proisotominae</taxon>
        <taxon>Folsomia</taxon>
    </lineage>
</organism>
<gene>
    <name evidence="2" type="ORF">Fcan01_09345</name>
</gene>
<evidence type="ECO:0000313" key="3">
    <source>
        <dbReference type="Proteomes" id="UP000198287"/>
    </source>
</evidence>
<accession>A0A226EHV4</accession>
<dbReference type="Proteomes" id="UP000198287">
    <property type="component" value="Unassembled WGS sequence"/>
</dbReference>
<evidence type="ECO:0000313" key="2">
    <source>
        <dbReference type="EMBL" id="OXA56624.1"/>
    </source>
</evidence>
<dbReference type="EMBL" id="LNIX01000004">
    <property type="protein sequence ID" value="OXA56624.1"/>
    <property type="molecule type" value="Genomic_DNA"/>
</dbReference>
<feature type="compositionally biased region" description="Basic and acidic residues" evidence="1">
    <location>
        <begin position="22"/>
        <end position="31"/>
    </location>
</feature>
<feature type="compositionally biased region" description="Polar residues" evidence="1">
    <location>
        <begin position="59"/>
        <end position="71"/>
    </location>
</feature>
<keyword evidence="3" id="KW-1185">Reference proteome</keyword>
<evidence type="ECO:0000256" key="1">
    <source>
        <dbReference type="SAM" id="MobiDB-lite"/>
    </source>
</evidence>
<comment type="caution">
    <text evidence="2">The sequence shown here is derived from an EMBL/GenBank/DDBJ whole genome shotgun (WGS) entry which is preliminary data.</text>
</comment>
<reference evidence="2 3" key="1">
    <citation type="submission" date="2015-12" db="EMBL/GenBank/DDBJ databases">
        <title>The genome of Folsomia candida.</title>
        <authorList>
            <person name="Faddeeva A."/>
            <person name="Derks M.F."/>
            <person name="Anvar Y."/>
            <person name="Smit S."/>
            <person name="Van Straalen N."/>
            <person name="Roelofs D."/>
        </authorList>
    </citation>
    <scope>NUCLEOTIDE SEQUENCE [LARGE SCALE GENOMIC DNA]</scope>
    <source>
        <strain evidence="2 3">VU population</strain>
        <tissue evidence="2">Whole body</tissue>
    </source>
</reference>
<feature type="region of interest" description="Disordered" evidence="1">
    <location>
        <begin position="1"/>
        <end position="96"/>
    </location>
</feature>
<dbReference type="AlphaFoldDB" id="A0A226EHV4"/>
<feature type="compositionally biased region" description="Basic residues" evidence="1">
    <location>
        <begin position="1"/>
        <end position="10"/>
    </location>
</feature>
<proteinExistence type="predicted"/>
<sequence>MTGRGRGRRPKTTEASSDEDESSTKPLEKTRGRGAASSSRQIDVPDVTSGMDVMEDQLSDFSLSSQPSGSRRQPDKRSSTDTAGDANRKKLKPGAELLMKPEGTGYLFYYNGEADKPAHKLYWVPLRDADKKLNGHLLVGLSSMLSTVESSAQDVRRMNLAEDLEEDDRGDRGCGIRYFLTNGTFDYLASDAEALPLYSSGIKSGTSLRMGIRTLLDSVCVVSSEPCFHKLKKYANEVIGALVQNSNLQPIVPTVLEFQQRIPFPMFVISSIAHFSLYYRGPKTTEYTANTNNAGEQPIPWNIHQDVLSEEERSEWKLWDQEKSANQENYQIRPTCHVIRARIWLKKTFIIGDVAVQDRIAVGTVYRKCPQRNFLVDTIFGKVVKEVFPDVYTRQASKNVPYSYANLIRRA</sequence>
<protein>
    <submittedName>
        <fullName evidence="2">Uncharacterized protein</fullName>
    </submittedName>
</protein>
<name>A0A226EHV4_FOLCA</name>